<dbReference type="AlphaFoldDB" id="A0A1X7R767"/>
<feature type="transmembrane region" description="Helical" evidence="2">
    <location>
        <begin position="142"/>
        <end position="161"/>
    </location>
</feature>
<evidence type="ECO:0000256" key="2">
    <source>
        <dbReference type="SAM" id="Phobius"/>
    </source>
</evidence>
<evidence type="ECO:0000313" key="4">
    <source>
        <dbReference type="Proteomes" id="UP000196158"/>
    </source>
</evidence>
<evidence type="ECO:0000313" key="3">
    <source>
        <dbReference type="EMBL" id="SMN21462.1"/>
    </source>
</evidence>
<dbReference type="EMBL" id="FXLY01000008">
    <property type="protein sequence ID" value="SMN21462.1"/>
    <property type="molecule type" value="Genomic_DNA"/>
</dbReference>
<feature type="transmembrane region" description="Helical" evidence="2">
    <location>
        <begin position="35"/>
        <end position="55"/>
    </location>
</feature>
<sequence>MSLFTKHEYQHDLIKQLLIASQLIIFIRFIKDRSVLLACINLSILGIIMLISQIIDHQYELSNTTTNVLTSISHLSSEPDHIVVRNTVNKLMDNLQTMILFQMLYSNWYHWSITYQNPEIRYKTIFLFLIDDWFSLNSYPTLFSIVLDISLLIIQLIMINIQNNRIFVTNTETSNDHQDNQTVLAFLTNSYYDSYHHDSIISTTTREPTQEPLLQEHTDPPVANYGTTTS</sequence>
<reference evidence="3 4" key="1">
    <citation type="submission" date="2017-04" db="EMBL/GenBank/DDBJ databases">
        <authorList>
            <person name="Afonso C.L."/>
            <person name="Miller P.J."/>
            <person name="Scott M.A."/>
            <person name="Spackman E."/>
            <person name="Goraichik I."/>
            <person name="Dimitrov K.M."/>
            <person name="Suarez D.L."/>
            <person name="Swayne D.E."/>
        </authorList>
    </citation>
    <scope>NUCLEOTIDE SEQUENCE [LARGE SCALE GENOMIC DNA]</scope>
</reference>
<keyword evidence="2" id="KW-0472">Membrane</keyword>
<feature type="region of interest" description="Disordered" evidence="1">
    <location>
        <begin position="206"/>
        <end position="230"/>
    </location>
</feature>
<name>A0A1X7R767_9SACH</name>
<proteinExistence type="predicted"/>
<evidence type="ECO:0000256" key="1">
    <source>
        <dbReference type="SAM" id="MobiDB-lite"/>
    </source>
</evidence>
<protein>
    <recommendedName>
        <fullName evidence="5">DUF1746 domain-containing protein</fullName>
    </recommendedName>
</protein>
<keyword evidence="2" id="KW-1133">Transmembrane helix</keyword>
<evidence type="ECO:0008006" key="5">
    <source>
        <dbReference type="Google" id="ProtNLM"/>
    </source>
</evidence>
<dbReference type="Proteomes" id="UP000196158">
    <property type="component" value="Unassembled WGS sequence"/>
</dbReference>
<accession>A0A1X7R767</accession>
<gene>
    <name evidence="3" type="ORF">KASA_0K01188G</name>
</gene>
<dbReference type="OrthoDB" id="10467441at2759"/>
<keyword evidence="2" id="KW-0812">Transmembrane</keyword>
<keyword evidence="4" id="KW-1185">Reference proteome</keyword>
<organism evidence="3 4">
    <name type="scientific">Maudiozyma saulgeensis</name>
    <dbReference type="NCBI Taxonomy" id="1789683"/>
    <lineage>
        <taxon>Eukaryota</taxon>
        <taxon>Fungi</taxon>
        <taxon>Dikarya</taxon>
        <taxon>Ascomycota</taxon>
        <taxon>Saccharomycotina</taxon>
        <taxon>Saccharomycetes</taxon>
        <taxon>Saccharomycetales</taxon>
        <taxon>Saccharomycetaceae</taxon>
        <taxon>Maudiozyma</taxon>
    </lineage>
</organism>